<gene>
    <name evidence="2" type="ORF">PBRA_005382</name>
    <name evidence="3" type="ORF">PLBR_LOCUS7900</name>
</gene>
<dbReference type="Proteomes" id="UP000290189">
    <property type="component" value="Unassembled WGS sequence"/>
</dbReference>
<keyword evidence="3" id="KW-0496">Mitochondrion</keyword>
<organism evidence="2 4">
    <name type="scientific">Plasmodiophora brassicae</name>
    <name type="common">Clubroot disease agent</name>
    <dbReference type="NCBI Taxonomy" id="37360"/>
    <lineage>
        <taxon>Eukaryota</taxon>
        <taxon>Sar</taxon>
        <taxon>Rhizaria</taxon>
        <taxon>Endomyxa</taxon>
        <taxon>Phytomyxea</taxon>
        <taxon>Plasmodiophorida</taxon>
        <taxon>Plasmodiophoridae</taxon>
        <taxon>Plasmodiophora</taxon>
    </lineage>
</organism>
<feature type="transmembrane region" description="Helical" evidence="1">
    <location>
        <begin position="82"/>
        <end position="102"/>
    </location>
</feature>
<keyword evidence="1" id="KW-0812">Transmembrane</keyword>
<feature type="transmembrane region" description="Helical" evidence="1">
    <location>
        <begin position="196"/>
        <end position="217"/>
    </location>
</feature>
<sequence>MVMASRRVALLPGVVAGAALLIAAARPAVALPALIAQGIAVFAAIMWRGRPLPQDLAYHRFVDQRTGRVCSPLLSVPNASDVVSNIVFFVFGVDGVVAVAQPGRIPLRSPAAEYPALLTLFVSVTMVAFGSAYYHWRPCNRRLVWDRLPMSFGFASVIYLVVCERVPASVAWLYVLVVISATSVIYWAVVDDLRPYLFVQFYGIVFLIQVMAVLPSLYTHASLWPTVLAVYVLAKIAEVLDAQIFRWTKRTVSGHTVKHLLAGVIFKHVTLTLKQRRLLTG</sequence>
<evidence type="ECO:0000313" key="4">
    <source>
        <dbReference type="Proteomes" id="UP000039324"/>
    </source>
</evidence>
<dbReference type="STRING" id="37360.A0A0G4IN91"/>
<evidence type="ECO:0000313" key="2">
    <source>
        <dbReference type="EMBL" id="CEO96778.1"/>
    </source>
</evidence>
<dbReference type="AlphaFoldDB" id="A0A0G4IN91"/>
<evidence type="ECO:0000256" key="1">
    <source>
        <dbReference type="SAM" id="Phobius"/>
    </source>
</evidence>
<dbReference type="Proteomes" id="UP000039324">
    <property type="component" value="Unassembled WGS sequence"/>
</dbReference>
<proteinExistence type="predicted"/>
<accession>A0A0G4IN91</accession>
<keyword evidence="4" id="KW-1185">Reference proteome</keyword>
<dbReference type="EMBL" id="CDSF01000076">
    <property type="protein sequence ID" value="CEO96778.1"/>
    <property type="molecule type" value="Genomic_DNA"/>
</dbReference>
<reference evidence="3 5" key="2">
    <citation type="submission" date="2018-03" db="EMBL/GenBank/DDBJ databases">
        <authorList>
            <person name="Fogelqvist J."/>
        </authorList>
    </citation>
    <scope>NUCLEOTIDE SEQUENCE [LARGE SCALE GENOMIC DNA]</scope>
</reference>
<evidence type="ECO:0008006" key="6">
    <source>
        <dbReference type="Google" id="ProtNLM"/>
    </source>
</evidence>
<name>A0A0G4IN91_PLABS</name>
<reference evidence="2 4" key="1">
    <citation type="submission" date="2015-02" db="EMBL/GenBank/DDBJ databases">
        <authorList>
            <person name="Chooi Y.-H."/>
        </authorList>
    </citation>
    <scope>NUCLEOTIDE SEQUENCE [LARGE SCALE GENOMIC DNA]</scope>
    <source>
        <strain evidence="2">E3</strain>
    </source>
</reference>
<keyword evidence="1" id="KW-1133">Transmembrane helix</keyword>
<keyword evidence="1" id="KW-0472">Membrane</keyword>
<dbReference type="EMBL" id="OVEO01000015">
    <property type="protein sequence ID" value="SPR00685.1"/>
    <property type="molecule type" value="Genomic_DNA"/>
</dbReference>
<evidence type="ECO:0000313" key="5">
    <source>
        <dbReference type="Proteomes" id="UP000290189"/>
    </source>
</evidence>
<dbReference type="OMA" id="CYHGNYF"/>
<dbReference type="PANTHER" id="PTHR34368">
    <property type="entry name" value="OS01G0962200 PROTEIN"/>
    <property type="match status" value="1"/>
</dbReference>
<feature type="transmembrane region" description="Helical" evidence="1">
    <location>
        <begin position="34"/>
        <end position="50"/>
    </location>
</feature>
<evidence type="ECO:0000313" key="3">
    <source>
        <dbReference type="EMBL" id="SPR00685.1"/>
    </source>
</evidence>
<geneLocation type="mitochondrion" evidence="3"/>
<feature type="transmembrane region" description="Helical" evidence="1">
    <location>
        <begin position="168"/>
        <end position="189"/>
    </location>
</feature>
<dbReference type="OrthoDB" id="5562961at2759"/>
<feature type="transmembrane region" description="Helical" evidence="1">
    <location>
        <begin position="223"/>
        <end position="240"/>
    </location>
</feature>
<protein>
    <recommendedName>
        <fullName evidence="6">Ceramidase</fullName>
    </recommendedName>
</protein>
<feature type="transmembrane region" description="Helical" evidence="1">
    <location>
        <begin position="143"/>
        <end position="162"/>
    </location>
</feature>
<feature type="transmembrane region" description="Helical" evidence="1">
    <location>
        <begin position="114"/>
        <end position="136"/>
    </location>
</feature>
<dbReference type="PANTHER" id="PTHR34368:SF1">
    <property type="entry name" value="OS01G0962200 PROTEIN"/>
    <property type="match status" value="1"/>
</dbReference>